<proteinExistence type="predicted"/>
<feature type="transmembrane region" description="Helical" evidence="1">
    <location>
        <begin position="183"/>
        <end position="205"/>
    </location>
</feature>
<evidence type="ECO:0000313" key="2">
    <source>
        <dbReference type="EMBL" id="QDU25820.1"/>
    </source>
</evidence>
<dbReference type="EMBL" id="CP036274">
    <property type="protein sequence ID" value="QDU25820.1"/>
    <property type="molecule type" value="Genomic_DNA"/>
</dbReference>
<evidence type="ECO:0000313" key="3">
    <source>
        <dbReference type="Proteomes" id="UP000315017"/>
    </source>
</evidence>
<dbReference type="KEGG" id="aagg:ETAA8_08920"/>
<keyword evidence="3" id="KW-1185">Reference proteome</keyword>
<protein>
    <submittedName>
        <fullName evidence="2">Uncharacterized protein</fullName>
    </submittedName>
</protein>
<dbReference type="Proteomes" id="UP000315017">
    <property type="component" value="Chromosome"/>
</dbReference>
<feature type="transmembrane region" description="Helical" evidence="1">
    <location>
        <begin position="109"/>
        <end position="131"/>
    </location>
</feature>
<accession>A0A517Y6H5</accession>
<feature type="transmembrane region" description="Helical" evidence="1">
    <location>
        <begin position="79"/>
        <end position="97"/>
    </location>
</feature>
<dbReference type="RefSeq" id="WP_145085389.1">
    <property type="nucleotide sequence ID" value="NZ_CP036274.1"/>
</dbReference>
<keyword evidence="1" id="KW-0812">Transmembrane</keyword>
<dbReference type="AlphaFoldDB" id="A0A517Y6H5"/>
<keyword evidence="1" id="KW-1133">Transmembrane helix</keyword>
<gene>
    <name evidence="2" type="ORF">ETAA8_08920</name>
</gene>
<reference evidence="2 3" key="1">
    <citation type="submission" date="2019-02" db="EMBL/GenBank/DDBJ databases">
        <title>Deep-cultivation of Planctomycetes and their phenomic and genomic characterization uncovers novel biology.</title>
        <authorList>
            <person name="Wiegand S."/>
            <person name="Jogler M."/>
            <person name="Boedeker C."/>
            <person name="Pinto D."/>
            <person name="Vollmers J."/>
            <person name="Rivas-Marin E."/>
            <person name="Kohn T."/>
            <person name="Peeters S.H."/>
            <person name="Heuer A."/>
            <person name="Rast P."/>
            <person name="Oberbeckmann S."/>
            <person name="Bunk B."/>
            <person name="Jeske O."/>
            <person name="Meyerdierks A."/>
            <person name="Storesund J.E."/>
            <person name="Kallscheuer N."/>
            <person name="Luecker S."/>
            <person name="Lage O.M."/>
            <person name="Pohl T."/>
            <person name="Merkel B.J."/>
            <person name="Hornburger P."/>
            <person name="Mueller R.-W."/>
            <person name="Bruemmer F."/>
            <person name="Labrenz M."/>
            <person name="Spormann A.M."/>
            <person name="Op den Camp H."/>
            <person name="Overmann J."/>
            <person name="Amann R."/>
            <person name="Jetten M.S.M."/>
            <person name="Mascher T."/>
            <person name="Medema M.H."/>
            <person name="Devos D.P."/>
            <person name="Kaster A.-K."/>
            <person name="Ovreas L."/>
            <person name="Rohde M."/>
            <person name="Galperin M.Y."/>
            <person name="Jogler C."/>
        </authorList>
    </citation>
    <scope>NUCLEOTIDE SEQUENCE [LARGE SCALE GENOMIC DNA]</scope>
    <source>
        <strain evidence="2 3">ETA_A8</strain>
    </source>
</reference>
<evidence type="ECO:0000256" key="1">
    <source>
        <dbReference type="SAM" id="Phobius"/>
    </source>
</evidence>
<keyword evidence="1" id="KW-0472">Membrane</keyword>
<organism evidence="2 3">
    <name type="scientific">Anatilimnocola aggregata</name>
    <dbReference type="NCBI Taxonomy" id="2528021"/>
    <lineage>
        <taxon>Bacteria</taxon>
        <taxon>Pseudomonadati</taxon>
        <taxon>Planctomycetota</taxon>
        <taxon>Planctomycetia</taxon>
        <taxon>Pirellulales</taxon>
        <taxon>Pirellulaceae</taxon>
        <taxon>Anatilimnocola</taxon>
    </lineage>
</organism>
<name>A0A517Y6H5_9BACT</name>
<sequence>MLMQLLTTILTFIEQQLIAPLSAAWAHWRLAGELQVLKAAQFVVEAPEESISESRLEELEKDFEDELQRSYRIVEKGRAGLFMIGVTIALIATILNYPSSRTFGRVEVIVLLSAVGCLVLSAMCLTVAVNIRERFGTYLDDLIKAEGERLTIIQISKQQKVLSFYRYGKLNQTIATIVANYVAASYVGIRNGIVLIALFFAIDVIRHHWK</sequence>